<comment type="caution">
    <text evidence="4">The sequence shown here is derived from an EMBL/GenBank/DDBJ whole genome shotgun (WGS) entry which is preliminary data.</text>
</comment>
<dbReference type="AlphaFoldDB" id="A0A151L4V4"/>
<proteinExistence type="predicted"/>
<dbReference type="GO" id="GO:0016020">
    <property type="term" value="C:membrane"/>
    <property type="evidence" value="ECO:0007669"/>
    <property type="project" value="InterPro"/>
</dbReference>
<organism evidence="4 5">
    <name type="scientific">Plasmodium reichenowi</name>
    <dbReference type="NCBI Taxonomy" id="5854"/>
    <lineage>
        <taxon>Eukaryota</taxon>
        <taxon>Sar</taxon>
        <taxon>Alveolata</taxon>
        <taxon>Apicomplexa</taxon>
        <taxon>Aconoidasida</taxon>
        <taxon>Haemosporida</taxon>
        <taxon>Plasmodiidae</taxon>
        <taxon>Plasmodium</taxon>
        <taxon>Plasmodium (Laverania)</taxon>
    </lineage>
</organism>
<sequence length="431" mass="51445">MEDILNEIISLSEKKRKEEQLKDMEEKDKKKENDHIVDIKKIREEKSDYDFKIRKENKNTIKDIISNKKKKSSDSIKDDNTSIYCDASTICTIDDDINIEKANIFSKIIHDKKMNEDNYSNISNINNNNNYYDDDILYFKDLENNIDENTPLKVNGFNNNLNSYLLHVNDINTHISSIYKNIDKINVIKKKIDLNIYDNEKLYNKVNVIITNSEDIVKYIKLKINELNNENNEFERNSNMVSEIKLRINIFIDVVNKYKSCINKYKNICNQYYEYVNKNIIKHYKLIHPNLNDHTIHKLLKQNNNNVEDFLNINKNSFYENNIFCTNVEQIEIEKIKKKYNELKNLENNILSLNELYIELAYVIKKRKNLINNIENNVFQVKEYTQDALNNIVDAKKYNAMIKQRILYFSIFLLIVAFIILFPVFFNYTIF</sequence>
<dbReference type="FunFam" id="1.20.58.70:FF:000029">
    <property type="entry name" value="Syntaxin, Qa-SNARE family"/>
    <property type="match status" value="1"/>
</dbReference>
<dbReference type="InterPro" id="IPR000727">
    <property type="entry name" value="T_SNARE_dom"/>
</dbReference>
<dbReference type="Proteomes" id="UP000076359">
    <property type="component" value="Chromosome 14"/>
</dbReference>
<evidence type="ECO:0000259" key="3">
    <source>
        <dbReference type="PROSITE" id="PS50192"/>
    </source>
</evidence>
<dbReference type="VEuPathDB" id="PlasmoDB:PRG01_1432000"/>
<dbReference type="SUPFAM" id="SSF47661">
    <property type="entry name" value="t-snare proteins"/>
    <property type="match status" value="1"/>
</dbReference>
<feature type="coiled-coil region" evidence="1">
    <location>
        <begin position="1"/>
        <end position="34"/>
    </location>
</feature>
<gene>
    <name evidence="4" type="ORF">PRSY57_1431300</name>
</gene>
<protein>
    <submittedName>
        <fullName evidence="4">Syntaxin, Qa-SNARE family</fullName>
    </submittedName>
</protein>
<evidence type="ECO:0000313" key="5">
    <source>
        <dbReference type="Proteomes" id="UP000076359"/>
    </source>
</evidence>
<keyword evidence="2" id="KW-0812">Transmembrane</keyword>
<dbReference type="PROSITE" id="PS50192">
    <property type="entry name" value="T_SNARE"/>
    <property type="match status" value="1"/>
</dbReference>
<keyword evidence="2" id="KW-0472">Membrane</keyword>
<feature type="transmembrane region" description="Helical" evidence="2">
    <location>
        <begin position="406"/>
        <end position="426"/>
    </location>
</feature>
<feature type="coiled-coil region" evidence="1">
    <location>
        <begin position="326"/>
        <end position="356"/>
    </location>
</feature>
<dbReference type="VEuPathDB" id="PlasmoDB:PRCDC_1431300"/>
<dbReference type="RefSeq" id="XP_012765366.2">
    <property type="nucleotide sequence ID" value="XM_012909912.2"/>
</dbReference>
<keyword evidence="1" id="KW-0175">Coiled coil</keyword>
<keyword evidence="2" id="KW-1133">Transmembrane helix</keyword>
<dbReference type="GeneID" id="24533575"/>
<name>A0A151L4V4_PLARE</name>
<reference evidence="4 5" key="1">
    <citation type="journal article" date="2016" name="Nat. Commun.">
        <title>Genomes of cryptic chimpanzee Plasmodium species reveal key evolutionary events leading to human malaria.</title>
        <authorList>
            <person name="Sundararaman S.A."/>
            <person name="Plenderleith L.J."/>
            <person name="Liu W."/>
            <person name="Loy D.E."/>
            <person name="Learn G.H."/>
            <person name="Li Y."/>
            <person name="Shaw K.S."/>
            <person name="Ayouba A."/>
            <person name="Peeters M."/>
            <person name="Speede S."/>
            <person name="Shaw G.M."/>
            <person name="Bushman F.D."/>
            <person name="Brisson D."/>
            <person name="Rayner J.C."/>
            <person name="Sharp P.M."/>
            <person name="Hahn B.H."/>
        </authorList>
    </citation>
    <scope>NUCLEOTIDE SEQUENCE [LARGE SCALE GENOMIC DNA]</scope>
    <source>
        <strain evidence="4 5">SY57</strain>
    </source>
</reference>
<dbReference type="InterPro" id="IPR010989">
    <property type="entry name" value="SNARE"/>
</dbReference>
<dbReference type="GO" id="GO:0016192">
    <property type="term" value="P:vesicle-mediated transport"/>
    <property type="evidence" value="ECO:0007669"/>
    <property type="project" value="InterPro"/>
</dbReference>
<dbReference type="CDD" id="cd15848">
    <property type="entry name" value="SNARE_syntaxin1-like"/>
    <property type="match status" value="1"/>
</dbReference>
<evidence type="ECO:0000313" key="4">
    <source>
        <dbReference type="EMBL" id="KYN93973.1"/>
    </source>
</evidence>
<feature type="domain" description="T-SNARE coiled-coil homology" evidence="3">
    <location>
        <begin position="333"/>
        <end position="395"/>
    </location>
</feature>
<feature type="coiled-coil region" evidence="1">
    <location>
        <begin position="217"/>
        <end position="244"/>
    </location>
</feature>
<dbReference type="EMBL" id="LVLA01000015">
    <property type="protein sequence ID" value="KYN93973.1"/>
    <property type="molecule type" value="Genomic_DNA"/>
</dbReference>
<dbReference type="KEGG" id="prei:PRSY57_1431300"/>
<evidence type="ECO:0000256" key="1">
    <source>
        <dbReference type="SAM" id="Coils"/>
    </source>
</evidence>
<accession>A0A151L4V4</accession>
<dbReference type="Gene3D" id="1.20.58.70">
    <property type="match status" value="1"/>
</dbReference>
<evidence type="ECO:0000256" key="2">
    <source>
        <dbReference type="SAM" id="Phobius"/>
    </source>
</evidence>